<proteinExistence type="predicted"/>
<sequence length="68" mass="7674">MTVGAQVKQCLSTVKGIEASLSSLAITSQDEDAKRTFHEMMMVMAEVKEDLKIRVGQLEMEEFQYKGF</sequence>
<protein>
    <submittedName>
        <fullName evidence="1">DUF1657 domain-containing protein</fullName>
    </submittedName>
</protein>
<evidence type="ECO:0000313" key="1">
    <source>
        <dbReference type="EMBL" id="THF79791.1"/>
    </source>
</evidence>
<comment type="caution">
    <text evidence="1">The sequence shown here is derived from an EMBL/GenBank/DDBJ whole genome shotgun (WGS) entry which is preliminary data.</text>
</comment>
<name>A0A4S4BX86_9BACI</name>
<evidence type="ECO:0000313" key="2">
    <source>
        <dbReference type="Proteomes" id="UP000310334"/>
    </source>
</evidence>
<dbReference type="OrthoDB" id="1684731at2"/>
<organism evidence="1 2">
    <name type="scientific">Metabacillus sediminilitoris</name>
    <dbReference type="NCBI Taxonomy" id="2567941"/>
    <lineage>
        <taxon>Bacteria</taxon>
        <taxon>Bacillati</taxon>
        <taxon>Bacillota</taxon>
        <taxon>Bacilli</taxon>
        <taxon>Bacillales</taxon>
        <taxon>Bacillaceae</taxon>
        <taxon>Metabacillus</taxon>
    </lineage>
</organism>
<keyword evidence="2" id="KW-1185">Reference proteome</keyword>
<reference evidence="1 2" key="1">
    <citation type="submission" date="2019-04" db="EMBL/GenBank/DDBJ databases">
        <title>Bacillus sediminilitoris sp. nov., isolated from a tidal flat sediment on the East China Sea.</title>
        <authorList>
            <person name="Wei Y."/>
            <person name="Mao H."/>
            <person name="Fang J."/>
        </authorList>
    </citation>
    <scope>NUCLEOTIDE SEQUENCE [LARGE SCALE GENOMIC DNA]</scope>
    <source>
        <strain evidence="1 2">DSL-17</strain>
    </source>
</reference>
<accession>A0A4S4BX86</accession>
<dbReference type="AlphaFoldDB" id="A0A4S4BX86"/>
<dbReference type="Pfam" id="PF07870">
    <property type="entry name" value="DUF1657"/>
    <property type="match status" value="1"/>
</dbReference>
<gene>
    <name evidence="1" type="ORF">E6W99_12400</name>
</gene>
<dbReference type="RefSeq" id="WP_136354266.1">
    <property type="nucleotide sequence ID" value="NZ_CP046266.1"/>
</dbReference>
<dbReference type="Proteomes" id="UP000310334">
    <property type="component" value="Unassembled WGS sequence"/>
</dbReference>
<dbReference type="InterPro" id="IPR012452">
    <property type="entry name" value="DUF1657"/>
</dbReference>
<dbReference type="EMBL" id="SSNT01000008">
    <property type="protein sequence ID" value="THF79791.1"/>
    <property type="molecule type" value="Genomic_DNA"/>
</dbReference>